<keyword evidence="2" id="KW-1185">Reference proteome</keyword>
<organism evidence="1 2">
    <name type="scientific">Sphingobacterium kitahiroshimense</name>
    <dbReference type="NCBI Taxonomy" id="470446"/>
    <lineage>
        <taxon>Bacteria</taxon>
        <taxon>Pseudomonadati</taxon>
        <taxon>Bacteroidota</taxon>
        <taxon>Sphingobacteriia</taxon>
        <taxon>Sphingobacteriales</taxon>
        <taxon>Sphingobacteriaceae</taxon>
        <taxon>Sphingobacterium</taxon>
    </lineage>
</organism>
<dbReference type="EMBL" id="JBDJNQ010000008">
    <property type="protein sequence ID" value="MEN5379074.1"/>
    <property type="molecule type" value="Genomic_DNA"/>
</dbReference>
<evidence type="ECO:0008006" key="3">
    <source>
        <dbReference type="Google" id="ProtNLM"/>
    </source>
</evidence>
<sequence>MRKEILDCKREIKELIFRKIPDPPVVLVSSKEVCQYAAIAPKTLYRCEKKNMISYHIRTSKGKLYRYEDMVKLKKIYHNLPD</sequence>
<evidence type="ECO:0000313" key="2">
    <source>
        <dbReference type="Proteomes" id="UP001409291"/>
    </source>
</evidence>
<dbReference type="Proteomes" id="UP001409291">
    <property type="component" value="Unassembled WGS sequence"/>
</dbReference>
<reference evidence="1 2" key="1">
    <citation type="submission" date="2024-04" db="EMBL/GenBank/DDBJ databases">
        <title>WGS of bacteria from Torrens River.</title>
        <authorList>
            <person name="Wyrsch E.R."/>
            <person name="Drigo B."/>
        </authorList>
    </citation>
    <scope>NUCLEOTIDE SEQUENCE [LARGE SCALE GENOMIC DNA]</scope>
    <source>
        <strain evidence="1 2">TWI391</strain>
    </source>
</reference>
<proteinExistence type="predicted"/>
<gene>
    <name evidence="1" type="ORF">ABE541_17555</name>
</gene>
<accession>A0ABV0C016</accession>
<dbReference type="RefSeq" id="WP_346581864.1">
    <property type="nucleotide sequence ID" value="NZ_JBDJNQ010000008.1"/>
</dbReference>
<evidence type="ECO:0000313" key="1">
    <source>
        <dbReference type="EMBL" id="MEN5379074.1"/>
    </source>
</evidence>
<protein>
    <recommendedName>
        <fullName evidence="3">Helix-turn-helix domain-containing protein</fullName>
    </recommendedName>
</protein>
<comment type="caution">
    <text evidence="1">The sequence shown here is derived from an EMBL/GenBank/DDBJ whole genome shotgun (WGS) entry which is preliminary data.</text>
</comment>
<name>A0ABV0C016_9SPHI</name>